<reference evidence="3 4" key="1">
    <citation type="submission" date="2020-04" db="EMBL/GenBank/DDBJ databases">
        <title>Gordonia sp. nov. TBRC 11910.</title>
        <authorList>
            <person name="Suriyachadkun C."/>
        </authorList>
    </citation>
    <scope>NUCLEOTIDE SEQUENCE [LARGE SCALE GENOMIC DNA]</scope>
    <source>
        <strain evidence="3 4">TBRC 11910</strain>
    </source>
</reference>
<keyword evidence="3" id="KW-0132">Cell division</keyword>
<dbReference type="InterPro" id="IPR027417">
    <property type="entry name" value="P-loop_NTPase"/>
</dbReference>
<sequence>MRIDGRQLDRAQRSAMDALADPAGSDVYLWGPPGRGKSWLVDAHLASMSRKRVLRSHFHEFFADVHRLIRTRGSLADALDALLTGLDVVCFDEFHVHDPADGQYVTALLDAIGTRRIRLIVTSNYPPAGLMPNPLFHSMFEPTIDLIERRFRIVECDGGVDYRASRADRAPGAWLCPGTHAQLRSVGLRRPAAAERTTVSPAGHPIVATRARAGEIWFRFADLCATATAPIDYLALADEYRRWVITDVPDQLDAEPAQRFANLVDVLWEKRTEVIVAASNTPDSLESAGAHDLDRMRSRLRQLPMA</sequence>
<dbReference type="CDD" id="cd00009">
    <property type="entry name" value="AAA"/>
    <property type="match status" value="1"/>
</dbReference>
<dbReference type="SUPFAM" id="SSF52540">
    <property type="entry name" value="P-loop containing nucleoside triphosphate hydrolases"/>
    <property type="match status" value="1"/>
</dbReference>
<keyword evidence="1" id="KW-0547">Nucleotide-binding</keyword>
<keyword evidence="2" id="KW-0067">ATP-binding</keyword>
<name>A0A848KUE1_9ACTN</name>
<comment type="caution">
    <text evidence="3">The sequence shown here is derived from an EMBL/GenBank/DDBJ whole genome shotgun (WGS) entry which is preliminary data.</text>
</comment>
<dbReference type="Proteomes" id="UP000550729">
    <property type="component" value="Unassembled WGS sequence"/>
</dbReference>
<dbReference type="PANTHER" id="PTHR12169">
    <property type="entry name" value="ATPASE N2B"/>
    <property type="match status" value="1"/>
</dbReference>
<dbReference type="Pfam" id="PF03969">
    <property type="entry name" value="AFG1_ATPase"/>
    <property type="match status" value="1"/>
</dbReference>
<gene>
    <name evidence="3" type="ORF">HH308_01045</name>
</gene>
<proteinExistence type="predicted"/>
<accession>A0A848KUE1</accession>
<evidence type="ECO:0000256" key="2">
    <source>
        <dbReference type="ARBA" id="ARBA00022840"/>
    </source>
</evidence>
<dbReference type="GO" id="GO:0005524">
    <property type="term" value="F:ATP binding"/>
    <property type="evidence" value="ECO:0007669"/>
    <property type="project" value="UniProtKB-KW"/>
</dbReference>
<evidence type="ECO:0000313" key="3">
    <source>
        <dbReference type="EMBL" id="NMN99800.1"/>
    </source>
</evidence>
<dbReference type="NCBIfam" id="NF040713">
    <property type="entry name" value="ZapE"/>
    <property type="match status" value="1"/>
</dbReference>
<protein>
    <submittedName>
        <fullName evidence="3">Cell division protein ZapE</fullName>
    </submittedName>
</protein>
<keyword evidence="4" id="KW-1185">Reference proteome</keyword>
<dbReference type="GO" id="GO:0005737">
    <property type="term" value="C:cytoplasm"/>
    <property type="evidence" value="ECO:0007669"/>
    <property type="project" value="TreeGrafter"/>
</dbReference>
<dbReference type="GO" id="GO:0016887">
    <property type="term" value="F:ATP hydrolysis activity"/>
    <property type="evidence" value="ECO:0007669"/>
    <property type="project" value="InterPro"/>
</dbReference>
<dbReference type="InterPro" id="IPR005654">
    <property type="entry name" value="ATPase_AFG1-like"/>
</dbReference>
<dbReference type="AlphaFoldDB" id="A0A848KUE1"/>
<dbReference type="GO" id="GO:0051301">
    <property type="term" value="P:cell division"/>
    <property type="evidence" value="ECO:0007669"/>
    <property type="project" value="UniProtKB-KW"/>
</dbReference>
<organism evidence="3 4">
    <name type="scientific">Gordonia asplenii</name>
    <dbReference type="NCBI Taxonomy" id="2725283"/>
    <lineage>
        <taxon>Bacteria</taxon>
        <taxon>Bacillati</taxon>
        <taxon>Actinomycetota</taxon>
        <taxon>Actinomycetes</taxon>
        <taxon>Mycobacteriales</taxon>
        <taxon>Gordoniaceae</taxon>
        <taxon>Gordonia</taxon>
    </lineage>
</organism>
<keyword evidence="3" id="KW-0131">Cell cycle</keyword>
<dbReference type="Gene3D" id="3.40.50.300">
    <property type="entry name" value="P-loop containing nucleotide triphosphate hydrolases"/>
    <property type="match status" value="1"/>
</dbReference>
<evidence type="ECO:0000313" key="4">
    <source>
        <dbReference type="Proteomes" id="UP000550729"/>
    </source>
</evidence>
<dbReference type="GO" id="GO:0032153">
    <property type="term" value="C:cell division site"/>
    <property type="evidence" value="ECO:0007669"/>
    <property type="project" value="TreeGrafter"/>
</dbReference>
<evidence type="ECO:0000256" key="1">
    <source>
        <dbReference type="ARBA" id="ARBA00022741"/>
    </source>
</evidence>
<dbReference type="RefSeq" id="WP_170192296.1">
    <property type="nucleotide sequence ID" value="NZ_JABBNB010000001.1"/>
</dbReference>
<dbReference type="EMBL" id="JABBNB010000001">
    <property type="protein sequence ID" value="NMN99800.1"/>
    <property type="molecule type" value="Genomic_DNA"/>
</dbReference>
<dbReference type="PANTHER" id="PTHR12169:SF6">
    <property type="entry name" value="AFG1-LIKE ATPASE"/>
    <property type="match status" value="1"/>
</dbReference>